<evidence type="ECO:0008006" key="3">
    <source>
        <dbReference type="Google" id="ProtNLM"/>
    </source>
</evidence>
<evidence type="ECO:0000313" key="1">
    <source>
        <dbReference type="EMBL" id="MBK4215566.1"/>
    </source>
</evidence>
<dbReference type="Proteomes" id="UP000640485">
    <property type="component" value="Unassembled WGS sequence"/>
</dbReference>
<proteinExistence type="predicted"/>
<dbReference type="PROSITE" id="PS51257">
    <property type="entry name" value="PROKAR_LIPOPROTEIN"/>
    <property type="match status" value="1"/>
</dbReference>
<organism evidence="1 2">
    <name type="scientific">Paracoccus caeni</name>
    <dbReference type="NCBI Taxonomy" id="657651"/>
    <lineage>
        <taxon>Bacteria</taxon>
        <taxon>Pseudomonadati</taxon>
        <taxon>Pseudomonadota</taxon>
        <taxon>Alphaproteobacteria</taxon>
        <taxon>Rhodobacterales</taxon>
        <taxon>Paracoccaceae</taxon>
        <taxon>Paracoccus</taxon>
    </lineage>
</organism>
<sequence length="95" mass="10307">MKPYLVAAVLIASACTTMDQYFDGKVVTVDGAEYLVRETRPGTYQAMPNDPKITWNLDASVWPKNVRAIEIATGCKVNPAAVKNGDQNTIATVDC</sequence>
<keyword evidence="2" id="KW-1185">Reference proteome</keyword>
<comment type="caution">
    <text evidence="1">The sequence shown here is derived from an EMBL/GenBank/DDBJ whole genome shotgun (WGS) entry which is preliminary data.</text>
</comment>
<accession>A0A934VU92</accession>
<reference evidence="1" key="1">
    <citation type="submission" date="2021-01" db="EMBL/GenBank/DDBJ databases">
        <title>Paracoccus amoyensis sp. nov., isolated from the surface seawater along the coast of Xiamen Island, China.</title>
        <authorList>
            <person name="Lyu L."/>
        </authorList>
    </citation>
    <scope>NUCLEOTIDE SEQUENCE</scope>
    <source>
        <strain evidence="1">MJ17</strain>
    </source>
</reference>
<protein>
    <recommendedName>
        <fullName evidence="3">Lipoprotein</fullName>
    </recommendedName>
</protein>
<name>A0A934VU92_9RHOB</name>
<dbReference type="RefSeq" id="WP_200684616.1">
    <property type="nucleotide sequence ID" value="NZ_JAEPRQ010000001.1"/>
</dbReference>
<gene>
    <name evidence="1" type="ORF">JJJ17_06470</name>
</gene>
<evidence type="ECO:0000313" key="2">
    <source>
        <dbReference type="Proteomes" id="UP000640485"/>
    </source>
</evidence>
<dbReference type="EMBL" id="JAEPRQ010000001">
    <property type="protein sequence ID" value="MBK4215566.1"/>
    <property type="molecule type" value="Genomic_DNA"/>
</dbReference>
<dbReference type="AlphaFoldDB" id="A0A934VU92"/>